<proteinExistence type="predicted"/>
<keyword evidence="2" id="KW-0812">Transmembrane</keyword>
<protein>
    <submittedName>
        <fullName evidence="3">Uncharacterized protein</fullName>
    </submittedName>
</protein>
<keyword evidence="2" id="KW-0472">Membrane</keyword>
<evidence type="ECO:0000256" key="1">
    <source>
        <dbReference type="SAM" id="MobiDB-lite"/>
    </source>
</evidence>
<feature type="transmembrane region" description="Helical" evidence="2">
    <location>
        <begin position="207"/>
        <end position="233"/>
    </location>
</feature>
<accession>A0A8K0QZ91</accession>
<evidence type="ECO:0000313" key="4">
    <source>
        <dbReference type="Proteomes" id="UP000813461"/>
    </source>
</evidence>
<name>A0A8K0QZ91_9PLEO</name>
<feature type="region of interest" description="Disordered" evidence="1">
    <location>
        <begin position="245"/>
        <end position="284"/>
    </location>
</feature>
<feature type="region of interest" description="Disordered" evidence="1">
    <location>
        <begin position="178"/>
        <end position="203"/>
    </location>
</feature>
<evidence type="ECO:0000313" key="3">
    <source>
        <dbReference type="EMBL" id="KAH7079438.1"/>
    </source>
</evidence>
<dbReference type="Proteomes" id="UP000813461">
    <property type="component" value="Unassembled WGS sequence"/>
</dbReference>
<dbReference type="AlphaFoldDB" id="A0A8K0QZ91"/>
<gene>
    <name evidence="3" type="ORF">FB567DRAFT_449947</name>
</gene>
<dbReference type="OrthoDB" id="3665339at2759"/>
<organism evidence="3 4">
    <name type="scientific">Paraphoma chrysanthemicola</name>
    <dbReference type="NCBI Taxonomy" id="798071"/>
    <lineage>
        <taxon>Eukaryota</taxon>
        <taxon>Fungi</taxon>
        <taxon>Dikarya</taxon>
        <taxon>Ascomycota</taxon>
        <taxon>Pezizomycotina</taxon>
        <taxon>Dothideomycetes</taxon>
        <taxon>Pleosporomycetidae</taxon>
        <taxon>Pleosporales</taxon>
        <taxon>Pleosporineae</taxon>
        <taxon>Phaeosphaeriaceae</taxon>
        <taxon>Paraphoma</taxon>
    </lineage>
</organism>
<reference evidence="3" key="1">
    <citation type="journal article" date="2021" name="Nat. Commun.">
        <title>Genetic determinants of endophytism in the Arabidopsis root mycobiome.</title>
        <authorList>
            <person name="Mesny F."/>
            <person name="Miyauchi S."/>
            <person name="Thiergart T."/>
            <person name="Pickel B."/>
            <person name="Atanasova L."/>
            <person name="Karlsson M."/>
            <person name="Huettel B."/>
            <person name="Barry K.W."/>
            <person name="Haridas S."/>
            <person name="Chen C."/>
            <person name="Bauer D."/>
            <person name="Andreopoulos W."/>
            <person name="Pangilinan J."/>
            <person name="LaButti K."/>
            <person name="Riley R."/>
            <person name="Lipzen A."/>
            <person name="Clum A."/>
            <person name="Drula E."/>
            <person name="Henrissat B."/>
            <person name="Kohler A."/>
            <person name="Grigoriev I.V."/>
            <person name="Martin F.M."/>
            <person name="Hacquard S."/>
        </authorList>
    </citation>
    <scope>NUCLEOTIDE SEQUENCE</scope>
    <source>
        <strain evidence="3">MPI-SDFR-AT-0120</strain>
    </source>
</reference>
<sequence>MASRWVFPPQAPAALLPSSSLNLDLNTTILTYLNISATNAPMSGFGSTPAYHADAMGCEWPAGDRFSRNRTWHYMPCPLTINFTNEIMNQDACRYDYGEAFPALYSLTFPVGTSTDTSTTGYWNLNHVPRLPDSLRNKALLCTFGIPDTNPYELSAAFRFINSDRKQATGQNMYIFNASQPEGKPMDVPPPPTEDEQHDGERRRHRFHYSVGAIAGSVVLIVAMLLASVWAAVYCMKHRKGSKEGAQRNGKVAMAKDAEARAEALPTYEGPPAYNEAIGESARK</sequence>
<comment type="caution">
    <text evidence="3">The sequence shown here is derived from an EMBL/GenBank/DDBJ whole genome shotgun (WGS) entry which is preliminary data.</text>
</comment>
<evidence type="ECO:0000256" key="2">
    <source>
        <dbReference type="SAM" id="Phobius"/>
    </source>
</evidence>
<keyword evidence="2" id="KW-1133">Transmembrane helix</keyword>
<dbReference type="EMBL" id="JAGMVJ010000016">
    <property type="protein sequence ID" value="KAH7079438.1"/>
    <property type="molecule type" value="Genomic_DNA"/>
</dbReference>
<keyword evidence="4" id="KW-1185">Reference proteome</keyword>